<evidence type="ECO:0000313" key="3">
    <source>
        <dbReference type="EMBL" id="KAE9266576.1"/>
    </source>
</evidence>
<dbReference type="Gene3D" id="1.25.40.20">
    <property type="entry name" value="Ankyrin repeat-containing domain"/>
    <property type="match status" value="1"/>
</dbReference>
<dbReference type="InterPro" id="IPR051681">
    <property type="entry name" value="Ser/Thr_Kinases-Pseudokinases"/>
</dbReference>
<name>A0A6G0Q2D5_9STRA</name>
<dbReference type="AlphaFoldDB" id="A0A6G0Q2D5"/>
<evidence type="ECO:0000259" key="2">
    <source>
        <dbReference type="PROSITE" id="PS50011"/>
    </source>
</evidence>
<dbReference type="InterPro" id="IPR008266">
    <property type="entry name" value="Tyr_kinase_AS"/>
</dbReference>
<dbReference type="InterPro" id="IPR000719">
    <property type="entry name" value="Prot_kinase_dom"/>
</dbReference>
<accession>A0A6G0Q2D5</accession>
<dbReference type="GO" id="GO:0005524">
    <property type="term" value="F:ATP binding"/>
    <property type="evidence" value="ECO:0007669"/>
    <property type="project" value="InterPro"/>
</dbReference>
<dbReference type="EMBL" id="QXFY01007241">
    <property type="protein sequence ID" value="KAE9266576.1"/>
    <property type="molecule type" value="Genomic_DNA"/>
</dbReference>
<dbReference type="InterPro" id="IPR011009">
    <property type="entry name" value="Kinase-like_dom_sf"/>
</dbReference>
<dbReference type="PROSITE" id="PS50011">
    <property type="entry name" value="PROTEIN_KINASE_DOM"/>
    <property type="match status" value="1"/>
</dbReference>
<dbReference type="PANTHER" id="PTHR44329">
    <property type="entry name" value="SERINE/THREONINE-PROTEIN KINASE TNNI3K-RELATED"/>
    <property type="match status" value="1"/>
</dbReference>
<feature type="domain" description="Protein kinase" evidence="2">
    <location>
        <begin position="31"/>
        <end position="242"/>
    </location>
</feature>
<dbReference type="PIRSF" id="PIRSF000654">
    <property type="entry name" value="Integrin-linked_kinase"/>
    <property type="match status" value="1"/>
</dbReference>
<protein>
    <recommendedName>
        <fullName evidence="2">Protein kinase domain-containing protein</fullName>
    </recommendedName>
</protein>
<dbReference type="PROSITE" id="PS00109">
    <property type="entry name" value="PROTEIN_KINASE_TYR"/>
    <property type="match status" value="1"/>
</dbReference>
<evidence type="ECO:0000313" key="4">
    <source>
        <dbReference type="Proteomes" id="UP000486351"/>
    </source>
</evidence>
<dbReference type="Gene3D" id="1.10.510.10">
    <property type="entry name" value="Transferase(Phosphotransferase) domain 1"/>
    <property type="match status" value="1"/>
</dbReference>
<gene>
    <name evidence="3" type="ORF">PF008_g31576</name>
</gene>
<dbReference type="Proteomes" id="UP000486351">
    <property type="component" value="Unassembled WGS sequence"/>
</dbReference>
<dbReference type="PANTHER" id="PTHR44329:SF214">
    <property type="entry name" value="PROTEIN KINASE DOMAIN-CONTAINING PROTEIN"/>
    <property type="match status" value="1"/>
</dbReference>
<dbReference type="Pfam" id="PF12796">
    <property type="entry name" value="Ank_2"/>
    <property type="match status" value="1"/>
</dbReference>
<sequence>MIAAQYGNTDVVQYLVTECGANVNAANADGYTAIRFAAERGHDVILRFLTRFLLVHQPDVSETMIACSVPSDATVNKAPSWVIPPSEISLEFFAETDASSHVTFEHEVHFWHRLRHPNVIKMYGACDASPLPLQFFVCEYASNGSLLEYAKLTSRVWTFLHQAALGLEYLHERDIIHGDLRCSNILIGSDGLAKLANFARKVLEREMSSFASDVYSLGMCILEAVTKAVPWKDIDTDYMVRE</sequence>
<proteinExistence type="inferred from homology"/>
<evidence type="ECO:0000256" key="1">
    <source>
        <dbReference type="ARBA" id="ARBA00005843"/>
    </source>
</evidence>
<organism evidence="3 4">
    <name type="scientific">Phytophthora fragariae</name>
    <dbReference type="NCBI Taxonomy" id="53985"/>
    <lineage>
        <taxon>Eukaryota</taxon>
        <taxon>Sar</taxon>
        <taxon>Stramenopiles</taxon>
        <taxon>Oomycota</taxon>
        <taxon>Peronosporomycetes</taxon>
        <taxon>Peronosporales</taxon>
        <taxon>Peronosporaceae</taxon>
        <taxon>Phytophthora</taxon>
    </lineage>
</organism>
<reference evidence="3 4" key="1">
    <citation type="submission" date="2018-09" db="EMBL/GenBank/DDBJ databases">
        <title>Genomic investigation of the strawberry pathogen Phytophthora fragariae indicates pathogenicity is determined by transcriptional variation in three key races.</title>
        <authorList>
            <person name="Adams T.M."/>
            <person name="Armitage A.D."/>
            <person name="Sobczyk M.K."/>
            <person name="Bates H.J."/>
            <person name="Dunwell J.M."/>
            <person name="Nellist C.F."/>
            <person name="Harrison R.J."/>
        </authorList>
    </citation>
    <scope>NUCLEOTIDE SEQUENCE [LARGE SCALE GENOMIC DNA]</scope>
    <source>
        <strain evidence="3 4">NOV-77</strain>
    </source>
</reference>
<comment type="similarity">
    <text evidence="1">Belongs to the protein kinase superfamily. TKL Ser/Thr protein kinase family.</text>
</comment>
<dbReference type="Pfam" id="PF07714">
    <property type="entry name" value="PK_Tyr_Ser-Thr"/>
    <property type="match status" value="1"/>
</dbReference>
<dbReference type="SUPFAM" id="SSF48403">
    <property type="entry name" value="Ankyrin repeat"/>
    <property type="match status" value="1"/>
</dbReference>
<dbReference type="InterPro" id="IPR036770">
    <property type="entry name" value="Ankyrin_rpt-contain_sf"/>
</dbReference>
<dbReference type="GO" id="GO:0004674">
    <property type="term" value="F:protein serine/threonine kinase activity"/>
    <property type="evidence" value="ECO:0007669"/>
    <property type="project" value="TreeGrafter"/>
</dbReference>
<feature type="non-terminal residue" evidence="3">
    <location>
        <position position="242"/>
    </location>
</feature>
<comment type="caution">
    <text evidence="3">The sequence shown here is derived from an EMBL/GenBank/DDBJ whole genome shotgun (WGS) entry which is preliminary data.</text>
</comment>
<dbReference type="InterPro" id="IPR001245">
    <property type="entry name" value="Ser-Thr/Tyr_kinase_cat_dom"/>
</dbReference>
<dbReference type="InterPro" id="IPR002110">
    <property type="entry name" value="Ankyrin_rpt"/>
</dbReference>
<dbReference type="SUPFAM" id="SSF56112">
    <property type="entry name" value="Protein kinase-like (PK-like)"/>
    <property type="match status" value="1"/>
</dbReference>